<organism evidence="2 3">
    <name type="scientific">Sodiomyces alkalinus (strain CBS 110278 / VKM F-3762 / F11)</name>
    <name type="common">Alkaliphilic filamentous fungus</name>
    <dbReference type="NCBI Taxonomy" id="1314773"/>
    <lineage>
        <taxon>Eukaryota</taxon>
        <taxon>Fungi</taxon>
        <taxon>Dikarya</taxon>
        <taxon>Ascomycota</taxon>
        <taxon>Pezizomycotina</taxon>
        <taxon>Sordariomycetes</taxon>
        <taxon>Hypocreomycetidae</taxon>
        <taxon>Glomerellales</taxon>
        <taxon>Plectosphaerellaceae</taxon>
        <taxon>Sodiomyces</taxon>
    </lineage>
</organism>
<evidence type="ECO:0000256" key="1">
    <source>
        <dbReference type="SAM" id="MobiDB-lite"/>
    </source>
</evidence>
<proteinExistence type="predicted"/>
<keyword evidence="3" id="KW-1185">Reference proteome</keyword>
<protein>
    <submittedName>
        <fullName evidence="2">Uncharacterized protein</fullName>
    </submittedName>
</protein>
<dbReference type="AlphaFoldDB" id="A0A3N2PZX1"/>
<dbReference type="EMBL" id="ML119053">
    <property type="protein sequence ID" value="ROT40071.1"/>
    <property type="molecule type" value="Genomic_DNA"/>
</dbReference>
<accession>A0A3N2PZX1</accession>
<evidence type="ECO:0000313" key="3">
    <source>
        <dbReference type="Proteomes" id="UP000272025"/>
    </source>
</evidence>
<dbReference type="GeneID" id="39582589"/>
<name>A0A3N2PZX1_SODAK</name>
<dbReference type="Proteomes" id="UP000272025">
    <property type="component" value="Unassembled WGS sequence"/>
</dbReference>
<feature type="region of interest" description="Disordered" evidence="1">
    <location>
        <begin position="104"/>
        <end position="128"/>
    </location>
</feature>
<sequence>MALIIPCHSMLSCLRPLYPFPVPRSFRTHTPTDQCLSRRPIHFELPWTYPTNMMQLSCPVPLVFSSHVDFRQCPSCRASGPCLSRLQCSKLPGPHSLRVHGIASSPTTPDFDVAPASTESSSPRRLPSTISRSWETGVVLSLCSPVMPNLADAVVVTSNPGLTPQTASALLSCSKLEQSILLLPTDLMSPLGFAPTLKKTANGMGLLMGP</sequence>
<evidence type="ECO:0000313" key="2">
    <source>
        <dbReference type="EMBL" id="ROT40071.1"/>
    </source>
</evidence>
<feature type="compositionally biased region" description="Polar residues" evidence="1">
    <location>
        <begin position="117"/>
        <end position="128"/>
    </location>
</feature>
<gene>
    <name evidence="2" type="ORF">SODALDRAFT_358496</name>
</gene>
<dbReference type="RefSeq" id="XP_028467877.1">
    <property type="nucleotide sequence ID" value="XM_028614111.1"/>
</dbReference>
<reference evidence="2 3" key="1">
    <citation type="journal article" date="2018" name="Mol. Ecol.">
        <title>The obligate alkalophilic soda-lake fungus Sodiomyces alkalinus has shifted to a protein diet.</title>
        <authorList>
            <person name="Grum-Grzhimaylo A.A."/>
            <person name="Falkoski D.L."/>
            <person name="van den Heuvel J."/>
            <person name="Valero-Jimenez C.A."/>
            <person name="Min B."/>
            <person name="Choi I.G."/>
            <person name="Lipzen A."/>
            <person name="Daum C.G."/>
            <person name="Aanen D.K."/>
            <person name="Tsang A."/>
            <person name="Henrissat B."/>
            <person name="Bilanenko E.N."/>
            <person name="de Vries R.P."/>
            <person name="van Kan J.A.L."/>
            <person name="Grigoriev I.V."/>
            <person name="Debets A.J.M."/>
        </authorList>
    </citation>
    <scope>NUCLEOTIDE SEQUENCE [LARGE SCALE GENOMIC DNA]</scope>
    <source>
        <strain evidence="2 3">F11</strain>
    </source>
</reference>